<dbReference type="STRING" id="431241.G0RDZ3"/>
<feature type="region of interest" description="Disordered" evidence="1">
    <location>
        <begin position="469"/>
        <end position="504"/>
    </location>
</feature>
<dbReference type="GO" id="GO:0005737">
    <property type="term" value="C:cytoplasm"/>
    <property type="evidence" value="ECO:0007669"/>
    <property type="project" value="TreeGrafter"/>
</dbReference>
<dbReference type="InterPro" id="IPR000253">
    <property type="entry name" value="FHA_dom"/>
</dbReference>
<feature type="region of interest" description="Disordered" evidence="1">
    <location>
        <begin position="215"/>
        <end position="328"/>
    </location>
</feature>
<dbReference type="RefSeq" id="XP_006963378.1">
    <property type="nucleotide sequence ID" value="XM_006963316.1"/>
</dbReference>
<dbReference type="VEuPathDB" id="FungiDB:TRIREDRAFT_120654"/>
<dbReference type="PANTHER" id="PTHR15715">
    <property type="entry name" value="CENTROSOMAL PROTEIN OF 170 KDA"/>
    <property type="match status" value="1"/>
</dbReference>
<evidence type="ECO:0000256" key="1">
    <source>
        <dbReference type="SAM" id="MobiDB-lite"/>
    </source>
</evidence>
<feature type="region of interest" description="Disordered" evidence="1">
    <location>
        <begin position="370"/>
        <end position="447"/>
    </location>
</feature>
<protein>
    <submittedName>
        <fullName evidence="3">Predicted protein</fullName>
    </submittedName>
</protein>
<accession>G0RDZ3</accession>
<proteinExistence type="predicted"/>
<feature type="compositionally biased region" description="Basic and acidic residues" evidence="1">
    <location>
        <begin position="399"/>
        <end position="417"/>
    </location>
</feature>
<dbReference type="KEGG" id="tre:TRIREDRAFT_120654"/>
<dbReference type="GeneID" id="18482929"/>
<dbReference type="PROSITE" id="PS50006">
    <property type="entry name" value="FHA_DOMAIN"/>
    <property type="match status" value="1"/>
</dbReference>
<dbReference type="SUPFAM" id="SSF49879">
    <property type="entry name" value="SMAD/FHA domain"/>
    <property type="match status" value="1"/>
</dbReference>
<feature type="compositionally biased region" description="Acidic residues" evidence="1">
    <location>
        <begin position="264"/>
        <end position="291"/>
    </location>
</feature>
<feature type="compositionally biased region" description="Basic and acidic residues" evidence="1">
    <location>
        <begin position="311"/>
        <end position="328"/>
    </location>
</feature>
<dbReference type="InterPro" id="IPR008984">
    <property type="entry name" value="SMAD_FHA_dom_sf"/>
</dbReference>
<feature type="compositionally biased region" description="Basic and acidic residues" evidence="1">
    <location>
        <begin position="239"/>
        <end position="263"/>
    </location>
</feature>
<dbReference type="EMBL" id="GL985059">
    <property type="protein sequence ID" value="EGR50835.1"/>
    <property type="molecule type" value="Genomic_DNA"/>
</dbReference>
<sequence length="585" mass="64613">MASPIEGNFPLVMLCRNTRGSPKLTRDAAVVNLTAIDPPEWFVYPVRRLLLDSSKSVASIGRMSSRNGDYTAEESNGWMESAVMSRHHATLLFDPQAQRVFIRDVGSLHGTFYNETRLQKHQSQALKDGDILQFGIAIARGSDTCPPCKMRVGVEFRPCSSVQGPTVFRVPDDSDEESEEEYIEDENIRWSTQILRDNGIRPAKNCISRNPVITIDESDNEMDSPAPETEEQTVSARSVQDHMTDKTGSDKFPSRIHTPRETIDIPDDISDDDPMFYEDEYDGDEVTDSDDDHSSLGDHTPHDTLGGSFLDKSHDGSRPDATEIHEAEVYDRFENDCLPPILEVSPANAASASNQPRPSVHLPSLFDSFRSQEIPTTQDELPSDPVAETESAIESAAPLERDWPNWPKDVAESRATEPSRLLDSGAKFLETPLKEQDFANPAVEPPLELDETSAYQFQVTKTYFQQQLPSYHHQHDESSSADSTGDQPAEPQERAAPNKRKAEEISEVTVEEIAFARSNPVDHSASPSLRPRALDVEMDVSPAAAHSAVEGPQAKRLRKAAEIFGYAALGGVAVMSALIATAPTL</sequence>
<name>G0RDZ3_HYPJQ</name>
<dbReference type="AlphaFoldDB" id="G0RDZ3"/>
<dbReference type="Gene3D" id="2.60.200.20">
    <property type="match status" value="1"/>
</dbReference>
<evidence type="ECO:0000313" key="3">
    <source>
        <dbReference type="EMBL" id="EGR50835.1"/>
    </source>
</evidence>
<evidence type="ECO:0000313" key="4">
    <source>
        <dbReference type="Proteomes" id="UP000008984"/>
    </source>
</evidence>
<dbReference type="eggNOG" id="KOG3872">
    <property type="taxonomic scope" value="Eukaryota"/>
</dbReference>
<dbReference type="SMART" id="SM00240">
    <property type="entry name" value="FHA"/>
    <property type="match status" value="1"/>
</dbReference>
<dbReference type="HOGENOM" id="CLU_020940_0_0_1"/>
<organism evidence="4">
    <name type="scientific">Hypocrea jecorina (strain QM6a)</name>
    <name type="common">Trichoderma reesei</name>
    <dbReference type="NCBI Taxonomy" id="431241"/>
    <lineage>
        <taxon>Eukaryota</taxon>
        <taxon>Fungi</taxon>
        <taxon>Dikarya</taxon>
        <taxon>Ascomycota</taxon>
        <taxon>Pezizomycotina</taxon>
        <taxon>Sordariomycetes</taxon>
        <taxon>Hypocreomycetidae</taxon>
        <taxon>Hypocreales</taxon>
        <taxon>Hypocreaceae</taxon>
        <taxon>Trichoderma</taxon>
    </lineage>
</organism>
<feature type="domain" description="FHA" evidence="2">
    <location>
        <begin position="58"/>
        <end position="118"/>
    </location>
</feature>
<dbReference type="InterPro" id="IPR051176">
    <property type="entry name" value="Cent_Immune-Sig_Mod"/>
</dbReference>
<evidence type="ECO:0000259" key="2">
    <source>
        <dbReference type="PROSITE" id="PS50006"/>
    </source>
</evidence>
<reference evidence="3 4" key="1">
    <citation type="journal article" date="2008" name="Nat. Biotechnol.">
        <title>Genome sequencing and analysis of the biomass-degrading fungus Trichoderma reesei (syn. Hypocrea jecorina).</title>
        <authorList>
            <person name="Martinez D."/>
            <person name="Berka R.M."/>
            <person name="Henrissat B."/>
            <person name="Saloheimo M."/>
            <person name="Arvas M."/>
            <person name="Baker S.E."/>
            <person name="Chapman J."/>
            <person name="Chertkov O."/>
            <person name="Coutinho P.M."/>
            <person name="Cullen D."/>
            <person name="Danchin E.G."/>
            <person name="Grigoriev I.V."/>
            <person name="Harris P."/>
            <person name="Jackson M."/>
            <person name="Kubicek C.P."/>
            <person name="Han C.S."/>
            <person name="Ho I."/>
            <person name="Larrondo L.F."/>
            <person name="de Leon A.L."/>
            <person name="Magnuson J.K."/>
            <person name="Merino S."/>
            <person name="Misra M."/>
            <person name="Nelson B."/>
            <person name="Putnam N."/>
            <person name="Robbertse B."/>
            <person name="Salamov A.A."/>
            <person name="Schmoll M."/>
            <person name="Terry A."/>
            <person name="Thayer N."/>
            <person name="Westerholm-Parvinen A."/>
            <person name="Schoch C.L."/>
            <person name="Yao J."/>
            <person name="Barabote R."/>
            <person name="Nelson M.A."/>
            <person name="Detter C."/>
            <person name="Bruce D."/>
            <person name="Kuske C.R."/>
            <person name="Xie G."/>
            <person name="Richardson P."/>
            <person name="Rokhsar D.S."/>
            <person name="Lucas S.M."/>
            <person name="Rubin E.M."/>
            <person name="Dunn-Coleman N."/>
            <person name="Ward M."/>
            <person name="Brettin T.S."/>
        </authorList>
    </citation>
    <scope>NUCLEOTIDE SEQUENCE [LARGE SCALE GENOMIC DNA]</scope>
    <source>
        <strain evidence="3 4">QM6a</strain>
    </source>
</reference>
<dbReference type="PANTHER" id="PTHR15715:SF37">
    <property type="entry name" value="LD47843P"/>
    <property type="match status" value="1"/>
</dbReference>
<dbReference type="OrthoDB" id="4096268at2759"/>
<dbReference type="Pfam" id="PF00498">
    <property type="entry name" value="FHA"/>
    <property type="match status" value="1"/>
</dbReference>
<feature type="compositionally biased region" description="Polar residues" evidence="1">
    <location>
        <begin position="370"/>
        <end position="380"/>
    </location>
</feature>
<keyword evidence="4" id="KW-1185">Reference proteome</keyword>
<feature type="compositionally biased region" description="Basic and acidic residues" evidence="1">
    <location>
        <begin position="292"/>
        <end position="302"/>
    </location>
</feature>
<gene>
    <name evidence="3" type="ORF">TRIREDRAFT_120654</name>
</gene>
<dbReference type="Proteomes" id="UP000008984">
    <property type="component" value="Unassembled WGS sequence"/>
</dbReference>